<keyword evidence="4" id="KW-0418">Kinase</keyword>
<dbReference type="Proteomes" id="UP000232722">
    <property type="component" value="Unassembled WGS sequence"/>
</dbReference>
<accession>A0A2N0NLU5</accession>
<reference evidence="7 8" key="1">
    <citation type="submission" date="2016-04" db="EMBL/GenBank/DDBJ databases">
        <title>Genome analyses suggest a sexual origin of heterokaryosis in a supposedly ancient asexual fungus.</title>
        <authorList>
            <person name="Ropars J."/>
            <person name="Sedzielewska K."/>
            <person name="Noel J."/>
            <person name="Charron P."/>
            <person name="Farinelli L."/>
            <person name="Marton T."/>
            <person name="Kruger M."/>
            <person name="Pelin A."/>
            <person name="Brachmann A."/>
            <person name="Corradi N."/>
        </authorList>
    </citation>
    <scope>NUCLEOTIDE SEQUENCE [LARGE SCALE GENOMIC DNA]</scope>
    <source>
        <strain evidence="7 8">A5</strain>
    </source>
</reference>
<dbReference type="Gene3D" id="1.10.510.10">
    <property type="entry name" value="Transferase(Phosphotransferase) domain 1"/>
    <property type="match status" value="2"/>
</dbReference>
<proteinExistence type="predicted"/>
<dbReference type="GO" id="GO:0004709">
    <property type="term" value="F:MAP kinase kinase kinase activity"/>
    <property type="evidence" value="ECO:0007669"/>
    <property type="project" value="TreeGrafter"/>
</dbReference>
<dbReference type="GO" id="GO:0007254">
    <property type="term" value="P:JNK cascade"/>
    <property type="evidence" value="ECO:0007669"/>
    <property type="project" value="TreeGrafter"/>
</dbReference>
<name>A0A2N0NLU5_9GLOM</name>
<evidence type="ECO:0000256" key="3">
    <source>
        <dbReference type="ARBA" id="ARBA00022741"/>
    </source>
</evidence>
<keyword evidence="5" id="KW-0067">ATP-binding</keyword>
<gene>
    <name evidence="7" type="ORF">RhiirA5_507269</name>
</gene>
<dbReference type="Pfam" id="PF07714">
    <property type="entry name" value="PK_Tyr_Ser-Thr"/>
    <property type="match status" value="1"/>
</dbReference>
<dbReference type="EMBL" id="LLXJ01004691">
    <property type="protein sequence ID" value="PKB95537.1"/>
    <property type="molecule type" value="Genomic_DNA"/>
</dbReference>
<evidence type="ECO:0000313" key="7">
    <source>
        <dbReference type="EMBL" id="PKB95537.1"/>
    </source>
</evidence>
<dbReference type="InterPro" id="IPR000719">
    <property type="entry name" value="Prot_kinase_dom"/>
</dbReference>
<keyword evidence="2" id="KW-0808">Transferase</keyword>
<keyword evidence="1" id="KW-0723">Serine/threonine-protein kinase</keyword>
<dbReference type="PANTHER" id="PTHR46716">
    <property type="entry name" value="MITOGEN-ACTIVATED PROTEIN KINASE KINASE KINASE 7"/>
    <property type="match status" value="1"/>
</dbReference>
<evidence type="ECO:0000256" key="5">
    <source>
        <dbReference type="ARBA" id="ARBA00022840"/>
    </source>
</evidence>
<reference evidence="7 8" key="2">
    <citation type="submission" date="2017-09" db="EMBL/GenBank/DDBJ databases">
        <title>Extensive intraspecific genome diversity in a model arbuscular mycorrhizal fungus.</title>
        <authorList>
            <person name="Chen E.C."/>
            <person name="Morin E."/>
            <person name="Beaudet D."/>
            <person name="Noel J."/>
            <person name="Ndikumana S."/>
            <person name="Charron P."/>
            <person name="St-Onge C."/>
            <person name="Giorgi J."/>
            <person name="Grigoriev I.V."/>
            <person name="Roux C."/>
            <person name="Martin F.M."/>
            <person name="Corradi N."/>
        </authorList>
    </citation>
    <scope>NUCLEOTIDE SEQUENCE [LARGE SCALE GENOMIC DNA]</scope>
    <source>
        <strain evidence="7 8">A5</strain>
    </source>
</reference>
<dbReference type="AlphaFoldDB" id="A0A2N0NLU5"/>
<feature type="non-terminal residue" evidence="7">
    <location>
        <position position="392"/>
    </location>
</feature>
<sequence>MTTDTLEQCVKKYNLRYYKYDEFNKIEELGSGLVGKVYKANWKHNGKCLVLKSFNLDNVKEILYEIKLYHKININDVMIKFYGISKTDSDKEYLLVKEYAEGGTLQVFGIIGENSRYLNTSEEDEQIEKLKKSDIYSIGVLCWELSSGKKPFADIKYDLSLAERIAQGSREKIVEGTPEGYSVLYSKCWDPDPDERPTIEEIVNTLTLMLSQQIIQNLKLNYGLFLNGHKIEPSKRAVLFEDGILNMSLYEGQPIVYTSINDRGSRVNLLSFNSNDNEAELNEALQPSDICINFPIAEITYIAALSELFSNFMDDGEGTLYKTFGHLFAKKVLTGGKIFIDDFKPADLTEAEMFKSFLTVAYDSAKYDKKNPFNNISALDFFPKIRTSDGED</sequence>
<protein>
    <recommendedName>
        <fullName evidence="6">Protein kinase domain-containing protein</fullName>
    </recommendedName>
</protein>
<dbReference type="VEuPathDB" id="FungiDB:RhiirFUN_005102"/>
<evidence type="ECO:0000256" key="4">
    <source>
        <dbReference type="ARBA" id="ARBA00022777"/>
    </source>
</evidence>
<dbReference type="InterPro" id="IPR011009">
    <property type="entry name" value="Kinase-like_dom_sf"/>
</dbReference>
<dbReference type="GO" id="GO:0005524">
    <property type="term" value="F:ATP binding"/>
    <property type="evidence" value="ECO:0007669"/>
    <property type="project" value="UniProtKB-KW"/>
</dbReference>
<evidence type="ECO:0000256" key="1">
    <source>
        <dbReference type="ARBA" id="ARBA00022527"/>
    </source>
</evidence>
<evidence type="ECO:0000259" key="6">
    <source>
        <dbReference type="PROSITE" id="PS50011"/>
    </source>
</evidence>
<dbReference type="SUPFAM" id="SSF56112">
    <property type="entry name" value="Protein kinase-like (PK-like)"/>
    <property type="match status" value="1"/>
</dbReference>
<dbReference type="PROSITE" id="PS50011">
    <property type="entry name" value="PROTEIN_KINASE_DOM"/>
    <property type="match status" value="1"/>
</dbReference>
<evidence type="ECO:0000256" key="2">
    <source>
        <dbReference type="ARBA" id="ARBA00022679"/>
    </source>
</evidence>
<dbReference type="PANTHER" id="PTHR46716:SF1">
    <property type="entry name" value="MITOGEN-ACTIVATED PROTEIN KINASE KINASE KINASE 7"/>
    <property type="match status" value="1"/>
</dbReference>
<dbReference type="GO" id="GO:0006955">
    <property type="term" value="P:immune response"/>
    <property type="evidence" value="ECO:0007669"/>
    <property type="project" value="TreeGrafter"/>
</dbReference>
<evidence type="ECO:0000313" key="8">
    <source>
        <dbReference type="Proteomes" id="UP000232722"/>
    </source>
</evidence>
<organism evidence="7 8">
    <name type="scientific">Rhizophagus irregularis</name>
    <dbReference type="NCBI Taxonomy" id="588596"/>
    <lineage>
        <taxon>Eukaryota</taxon>
        <taxon>Fungi</taxon>
        <taxon>Fungi incertae sedis</taxon>
        <taxon>Mucoromycota</taxon>
        <taxon>Glomeromycotina</taxon>
        <taxon>Glomeromycetes</taxon>
        <taxon>Glomerales</taxon>
        <taxon>Glomeraceae</taxon>
        <taxon>Rhizophagus</taxon>
    </lineage>
</organism>
<dbReference type="VEuPathDB" id="FungiDB:RhiirA1_535380"/>
<keyword evidence="3" id="KW-0547">Nucleotide-binding</keyword>
<dbReference type="Pfam" id="PF00069">
    <property type="entry name" value="Pkinase"/>
    <property type="match status" value="1"/>
</dbReference>
<comment type="caution">
    <text evidence="7">The sequence shown here is derived from an EMBL/GenBank/DDBJ whole genome shotgun (WGS) entry which is preliminary data.</text>
</comment>
<feature type="domain" description="Protein kinase" evidence="6">
    <location>
        <begin position="1"/>
        <end position="208"/>
    </location>
</feature>
<dbReference type="InterPro" id="IPR001245">
    <property type="entry name" value="Ser-Thr/Tyr_kinase_cat_dom"/>
</dbReference>
<dbReference type="VEuPathDB" id="FungiDB:FUN_005416"/>